<dbReference type="PANTHER" id="PTHR43598">
    <property type="entry name" value="TUNGSTEN-CONTAINING FORMYLMETHANOFURAN DEHYDROGENASE 2 SUBUNIT B"/>
    <property type="match status" value="1"/>
</dbReference>
<keyword evidence="7" id="KW-0560">Oxidoreductase</keyword>
<comment type="similarity">
    <text evidence="3">Belongs to the prokaryotic molybdopterin-containing oxidoreductase family.</text>
</comment>
<keyword evidence="4" id="KW-0408">Iron</keyword>
<keyword evidence="4" id="KW-0004">4Fe-4S</keyword>
<comment type="cofactor">
    <cofactor evidence="1">
        <name>[4Fe-4S] cluster</name>
        <dbReference type="ChEBI" id="CHEBI:49883"/>
    </cofactor>
</comment>
<evidence type="ECO:0000313" key="10">
    <source>
        <dbReference type="EMBL" id="QRZ13062.1"/>
    </source>
</evidence>
<dbReference type="InterPro" id="IPR006656">
    <property type="entry name" value="Mopterin_OxRdtase"/>
</dbReference>
<gene>
    <name evidence="10" type="primary">fdnG</name>
    <name evidence="10" type="ORF">JWJ88_10860</name>
</gene>
<reference evidence="10 11" key="1">
    <citation type="submission" date="2021-02" db="EMBL/GenBank/DDBJ databases">
        <title>Paracoccus methylovroum sp.nov., a new methanol and methylamine utilizing methylotrophic denitrifer.</title>
        <authorList>
            <person name="Timsy T."/>
            <person name="Behrendt U."/>
            <person name="Ulrich A."/>
            <person name="Spanner T."/>
            <person name="Foesel B.U."/>
            <person name="Horn M.A."/>
            <person name="Kolb S."/>
        </authorList>
    </citation>
    <scope>NUCLEOTIDE SEQUENCE [LARGE SCALE GENOMIC DNA]</scope>
    <source>
        <strain evidence="10 11">H4-D09</strain>
    </source>
</reference>
<evidence type="ECO:0000256" key="5">
    <source>
        <dbReference type="ARBA" id="ARBA00022723"/>
    </source>
</evidence>
<evidence type="ECO:0000256" key="2">
    <source>
        <dbReference type="ARBA" id="ARBA00004196"/>
    </source>
</evidence>
<dbReference type="Proteomes" id="UP000663629">
    <property type="component" value="Chromosome 1"/>
</dbReference>
<dbReference type="Gene3D" id="3.40.228.10">
    <property type="entry name" value="Dimethylsulfoxide Reductase, domain 2"/>
    <property type="match status" value="2"/>
</dbReference>
<evidence type="ECO:0000256" key="6">
    <source>
        <dbReference type="ARBA" id="ARBA00022764"/>
    </source>
</evidence>
<evidence type="ECO:0000256" key="4">
    <source>
        <dbReference type="ARBA" id="ARBA00022485"/>
    </source>
</evidence>
<dbReference type="SUPFAM" id="SSF53706">
    <property type="entry name" value="Formate dehydrogenase/DMSO reductase, domains 1-3"/>
    <property type="match status" value="1"/>
</dbReference>
<evidence type="ECO:0000256" key="3">
    <source>
        <dbReference type="ARBA" id="ARBA00010312"/>
    </source>
</evidence>
<dbReference type="Gene3D" id="2.40.40.20">
    <property type="match status" value="1"/>
</dbReference>
<feature type="domain" description="Molybdopterin dinucleotide-binding" evidence="9">
    <location>
        <begin position="694"/>
        <end position="810"/>
    </location>
</feature>
<keyword evidence="6" id="KW-0574">Periplasm</keyword>
<name>A0ABX7JKA6_9RHOB</name>
<keyword evidence="5" id="KW-0479">Metal-binding</keyword>
<evidence type="ECO:0000256" key="7">
    <source>
        <dbReference type="ARBA" id="ARBA00023002"/>
    </source>
</evidence>
<dbReference type="PANTHER" id="PTHR43598:SF1">
    <property type="entry name" value="FORMATE DEHYDROGENASE-O MAJOR SUBUNIT"/>
    <property type="match status" value="1"/>
</dbReference>
<accession>A0ABX7JKA6</accession>
<evidence type="ECO:0000259" key="9">
    <source>
        <dbReference type="Pfam" id="PF01568"/>
    </source>
</evidence>
<evidence type="ECO:0000313" key="11">
    <source>
        <dbReference type="Proteomes" id="UP000663629"/>
    </source>
</evidence>
<dbReference type="NCBIfam" id="TIGR01553">
    <property type="entry name" value="formate-DH-alph"/>
    <property type="match status" value="1"/>
</dbReference>
<evidence type="ECO:0000256" key="1">
    <source>
        <dbReference type="ARBA" id="ARBA00001966"/>
    </source>
</evidence>
<dbReference type="InterPro" id="IPR006443">
    <property type="entry name" value="Formate-DH-alph_fdnG"/>
</dbReference>
<dbReference type="InterPro" id="IPR006657">
    <property type="entry name" value="MoPterin_dinucl-bd_dom"/>
</dbReference>
<dbReference type="Pfam" id="PF01568">
    <property type="entry name" value="Molydop_binding"/>
    <property type="match status" value="1"/>
</dbReference>
<dbReference type="Pfam" id="PF00384">
    <property type="entry name" value="Molybdopterin"/>
    <property type="match status" value="1"/>
</dbReference>
<organism evidence="10 11">
    <name type="scientific">Paracoccus methylovorus</name>
    <dbReference type="NCBI Taxonomy" id="2812658"/>
    <lineage>
        <taxon>Bacteria</taxon>
        <taxon>Pseudomonadati</taxon>
        <taxon>Pseudomonadota</taxon>
        <taxon>Alphaproteobacteria</taxon>
        <taxon>Rhodobacterales</taxon>
        <taxon>Paracoccaceae</taxon>
        <taxon>Paracoccus</taxon>
    </lineage>
</organism>
<proteinExistence type="inferred from homology"/>
<dbReference type="InterPro" id="IPR009010">
    <property type="entry name" value="Asp_de-COase-like_dom_sf"/>
</dbReference>
<sequence length="823" mass="92458">MSSLGPTFGRGAMTNSWTDIKNTDLVVVMGGNAAEAHPCGFKWVTEAKAHRGAKLIVVDPRFTRTASVADYYAPIRPGSDIVFLMAMINWMIQNDKVQWDYVKAFTNAAFIVKDEFGWSDGLFTGYDPEKRDYDKSSWDYVIGEDGFAVVDTTLEHPRCVWSLLKEHVSRYTPELVEQVCGTPKDRFLKIAGMIGECSAPDKTMTSMYALGWTQHSKGAQNIRGMAMLQLILGNIGVRGGGMNALRGHSNIQGLTDIGLMSNLMPGYLNIPTEAEPDWETYMSSRSFKPLRPGQTSYWQNYPKFMVSFMKAMWGDHATAENEWAYDYLPKLDVPTYDILRMFELMNAGQVNLYFCQGFNPMLSFPNRAKVTSALSKLKLLVVMDPLATETAHFWENHGEHNDVDTASIQTEVLELPSTCFAEDDGALVNSGRWLQWHWSAATPPGQAKHDTWIMAQIFLRVKKLYQEEGGVFPDPILNLTWDYADPEEPLPEELAKEMNGRALEDVYDTADPSKLLTAKGKQLLNFSQYRDDGSTMGACWIYSGCWNEEGNNMARRDNSDPDETGAYLNWTFAWPLNRRILYNRASADLQGRPWDPSRKLLEWDGEKWTGYDVPDIAPTAKPGDVGPFIMNPEGVSRLFSRGMMRDGPFPTHMEPFETPIANVFNPQMRGNPVARVFASDAEQFATSEEFPIAATSYRLTEHFHYWTKHNRINAALQPEFFVEISEELAAEKGIKKGGWVRVWSKRGEVKAKALVTGRIKPLQCGDKLVHVIGIPLHWGFMGAARKGFGPNSLTPFVGDANVETPEFKAFLVNIEPATGEAVS</sequence>
<dbReference type="EMBL" id="CP070368">
    <property type="protein sequence ID" value="QRZ13062.1"/>
    <property type="molecule type" value="Genomic_DNA"/>
</dbReference>
<dbReference type="SUPFAM" id="SSF50692">
    <property type="entry name" value="ADC-like"/>
    <property type="match status" value="1"/>
</dbReference>
<keyword evidence="4" id="KW-0411">Iron-sulfur</keyword>
<keyword evidence="11" id="KW-1185">Reference proteome</keyword>
<comment type="subcellular location">
    <subcellularLocation>
        <location evidence="2">Cell envelope</location>
    </subcellularLocation>
</comment>
<dbReference type="Gene3D" id="3.40.50.740">
    <property type="match status" value="1"/>
</dbReference>
<feature type="domain" description="Molybdopterin oxidoreductase" evidence="8">
    <location>
        <begin position="12"/>
        <end position="393"/>
    </location>
</feature>
<evidence type="ECO:0000259" key="8">
    <source>
        <dbReference type="Pfam" id="PF00384"/>
    </source>
</evidence>
<dbReference type="CDD" id="cd02792">
    <property type="entry name" value="MopB_CT_Formate-Dh-Na-like"/>
    <property type="match status" value="1"/>
</dbReference>
<protein>
    <submittedName>
        <fullName evidence="10">Formate dehydrogenase-N subunit alpha</fullName>
    </submittedName>
</protein>